<dbReference type="PIRSF" id="PIRSF037226">
    <property type="entry name" value="Amidohydrolase_ACY1L2_prd"/>
    <property type="match status" value="1"/>
</dbReference>
<evidence type="ECO:0000256" key="1">
    <source>
        <dbReference type="PIRNR" id="PIRNR037226"/>
    </source>
</evidence>
<dbReference type="Gene3D" id="3.40.630.10">
    <property type="entry name" value="Zn peptidases"/>
    <property type="match status" value="1"/>
</dbReference>
<gene>
    <name evidence="2" type="ORF">FM114_14160</name>
</gene>
<dbReference type="EMBL" id="FUKQ01000052">
    <property type="protein sequence ID" value="SJN43281.1"/>
    <property type="molecule type" value="Genomic_DNA"/>
</dbReference>
<dbReference type="GO" id="GO:0046657">
    <property type="term" value="P:folic acid catabolic process"/>
    <property type="evidence" value="ECO:0007669"/>
    <property type="project" value="TreeGrafter"/>
</dbReference>
<reference evidence="2 3" key="1">
    <citation type="submission" date="2017-02" db="EMBL/GenBank/DDBJ databases">
        <authorList>
            <person name="Peterson S.W."/>
        </authorList>
    </citation>
    <scope>NUCLEOTIDE SEQUENCE [LARGE SCALE GENOMIC DNA]</scope>
    <source>
        <strain evidence="2 3">LSP_Lj1</strain>
    </source>
</reference>
<dbReference type="PANTHER" id="PTHR30575">
    <property type="entry name" value="PEPTIDASE M20"/>
    <property type="match status" value="1"/>
</dbReference>
<dbReference type="GO" id="GO:0016805">
    <property type="term" value="F:dipeptidase activity"/>
    <property type="evidence" value="ECO:0007669"/>
    <property type="project" value="InterPro"/>
</dbReference>
<dbReference type="PANTHER" id="PTHR30575:SF0">
    <property type="entry name" value="XAA-ARG DIPEPTIDASE"/>
    <property type="match status" value="1"/>
</dbReference>
<accession>A0A1R4KG22</accession>
<dbReference type="InterPro" id="IPR002933">
    <property type="entry name" value="Peptidase_M20"/>
</dbReference>
<dbReference type="GO" id="GO:0005737">
    <property type="term" value="C:cytoplasm"/>
    <property type="evidence" value="ECO:0007669"/>
    <property type="project" value="TreeGrafter"/>
</dbReference>
<dbReference type="STRING" id="1255658.FM114_14160"/>
<comment type="similarity">
    <text evidence="1">Belongs to the peptidase M20A family.</text>
</comment>
<evidence type="ECO:0000313" key="2">
    <source>
        <dbReference type="EMBL" id="SJN43281.1"/>
    </source>
</evidence>
<protein>
    <recommendedName>
        <fullName evidence="1">Peptidase M20 domain-containing protein 2</fullName>
    </recommendedName>
</protein>
<organism evidence="2 3">
    <name type="scientific">Luteococcus japonicus LSP_Lj1</name>
    <dbReference type="NCBI Taxonomy" id="1255658"/>
    <lineage>
        <taxon>Bacteria</taxon>
        <taxon>Bacillati</taxon>
        <taxon>Actinomycetota</taxon>
        <taxon>Actinomycetes</taxon>
        <taxon>Propionibacteriales</taxon>
        <taxon>Propionibacteriaceae</taxon>
        <taxon>Luteococcus</taxon>
    </lineage>
</organism>
<dbReference type="Gene3D" id="3.30.70.360">
    <property type="match status" value="1"/>
</dbReference>
<dbReference type="SUPFAM" id="SSF53187">
    <property type="entry name" value="Zn-dependent exopeptidases"/>
    <property type="match status" value="1"/>
</dbReference>
<sequence length="367" mass="37824">MEAEHAALIRLSEGIHAAAEPAFRELESARLLREYLSARGLAVRAVPAGPETAFVAEAGTRGPLVILCAEYDALPGLGHACGHNLIAAAAAGAAVALARLAEGCDLRVRLVGCPAEETGGGKALLLEAGAFEGGEWALMVHPGISEQSEFTSRALGVQSARFLGDEGHPVRDRCGADAASAALLAETALGLLRNRLPEGAALVWARTDEPGRPSVRRTESSLLVEPRAATQEELVLLKGQVGDCLRGAALAAGCRLELRSPEPDYLDFRGAPDLAAAWARVLPEVGRTPGPDRGATAVTDMGNVSRRLPSLHAVMALGGGHVGPHEPAFERLAAGGAGRAWVREAAGALALTSLDMVAGAGGLRSTQ</sequence>
<dbReference type="GO" id="GO:0071713">
    <property type="term" value="F:para-aminobenzoyl-glutamate hydrolase activity"/>
    <property type="evidence" value="ECO:0007669"/>
    <property type="project" value="TreeGrafter"/>
</dbReference>
<dbReference type="Pfam" id="PF01546">
    <property type="entry name" value="Peptidase_M20"/>
    <property type="match status" value="1"/>
</dbReference>
<dbReference type="Proteomes" id="UP000188342">
    <property type="component" value="Unassembled WGS sequence"/>
</dbReference>
<dbReference type="InterPro" id="IPR052030">
    <property type="entry name" value="Peptidase_M20/M20A_hydrolases"/>
</dbReference>
<evidence type="ECO:0000313" key="3">
    <source>
        <dbReference type="Proteomes" id="UP000188342"/>
    </source>
</evidence>
<keyword evidence="2" id="KW-0378">Hydrolase</keyword>
<proteinExistence type="inferred from homology"/>
<dbReference type="InterPro" id="IPR017144">
    <property type="entry name" value="Xaa-Arg_dipeptidase"/>
</dbReference>
<dbReference type="AlphaFoldDB" id="A0A1R4KG22"/>
<keyword evidence="3" id="KW-1185">Reference proteome</keyword>
<name>A0A1R4KG22_9ACTN</name>